<feature type="signal peptide" evidence="1">
    <location>
        <begin position="1"/>
        <end position="23"/>
    </location>
</feature>
<dbReference type="EMBL" id="MCGE01000044">
    <property type="protein sequence ID" value="ORZ05456.1"/>
    <property type="molecule type" value="Genomic_DNA"/>
</dbReference>
<keyword evidence="1" id="KW-0732">Signal</keyword>
<proteinExistence type="predicted"/>
<organism evidence="2 3">
    <name type="scientific">Absidia repens</name>
    <dbReference type="NCBI Taxonomy" id="90262"/>
    <lineage>
        <taxon>Eukaryota</taxon>
        <taxon>Fungi</taxon>
        <taxon>Fungi incertae sedis</taxon>
        <taxon>Mucoromycota</taxon>
        <taxon>Mucoromycotina</taxon>
        <taxon>Mucoromycetes</taxon>
        <taxon>Mucorales</taxon>
        <taxon>Cunninghamellaceae</taxon>
        <taxon>Absidia</taxon>
    </lineage>
</organism>
<name>A0A1X2HYN4_9FUNG</name>
<reference evidence="2 3" key="1">
    <citation type="submission" date="2016-07" db="EMBL/GenBank/DDBJ databases">
        <title>Pervasive Adenine N6-methylation of Active Genes in Fungi.</title>
        <authorList>
            <consortium name="DOE Joint Genome Institute"/>
            <person name="Mondo S.J."/>
            <person name="Dannebaum R.O."/>
            <person name="Kuo R.C."/>
            <person name="Labutti K."/>
            <person name="Haridas S."/>
            <person name="Kuo A."/>
            <person name="Salamov A."/>
            <person name="Ahrendt S.R."/>
            <person name="Lipzen A."/>
            <person name="Sullivan W."/>
            <person name="Andreopoulos W.B."/>
            <person name="Clum A."/>
            <person name="Lindquist E."/>
            <person name="Daum C."/>
            <person name="Ramamoorthy G.K."/>
            <person name="Gryganskyi A."/>
            <person name="Culley D."/>
            <person name="Magnuson J.K."/>
            <person name="James T.Y."/>
            <person name="O'Malley M.A."/>
            <person name="Stajich J.E."/>
            <person name="Spatafora J.W."/>
            <person name="Visel A."/>
            <person name="Grigoriev I.V."/>
        </authorList>
    </citation>
    <scope>NUCLEOTIDE SEQUENCE [LARGE SCALE GENOMIC DNA]</scope>
    <source>
        <strain evidence="2 3">NRRL 1336</strain>
    </source>
</reference>
<sequence>MPTSMHISVVLFVVLWILAMVAAQDSDPNIEVDIIYGNPSPYPTFPLTTSEETFLFGACIPSIHPKTGHIVHEGEAVMPAICSQYQLENCKGNVLDSKFDLQKELKRIPVNYEKSKSFVCIPLAPK</sequence>
<comment type="caution">
    <text evidence="2">The sequence shown here is derived from an EMBL/GenBank/DDBJ whole genome shotgun (WGS) entry which is preliminary data.</text>
</comment>
<keyword evidence="3" id="KW-1185">Reference proteome</keyword>
<evidence type="ECO:0000313" key="2">
    <source>
        <dbReference type="EMBL" id="ORZ05456.1"/>
    </source>
</evidence>
<evidence type="ECO:0000256" key="1">
    <source>
        <dbReference type="SAM" id="SignalP"/>
    </source>
</evidence>
<feature type="chain" id="PRO_5012123237" evidence="1">
    <location>
        <begin position="24"/>
        <end position="126"/>
    </location>
</feature>
<dbReference type="AlphaFoldDB" id="A0A1X2HYN4"/>
<gene>
    <name evidence="2" type="ORF">BCR42DRAFT_398279</name>
</gene>
<evidence type="ECO:0000313" key="3">
    <source>
        <dbReference type="Proteomes" id="UP000193560"/>
    </source>
</evidence>
<protein>
    <submittedName>
        <fullName evidence="2">Uncharacterized protein</fullName>
    </submittedName>
</protein>
<accession>A0A1X2HYN4</accession>
<dbReference type="Proteomes" id="UP000193560">
    <property type="component" value="Unassembled WGS sequence"/>
</dbReference>